<keyword evidence="1" id="KW-0472">Membrane</keyword>
<keyword evidence="1" id="KW-1133">Transmembrane helix</keyword>
<keyword evidence="3" id="KW-1185">Reference proteome</keyword>
<comment type="caution">
    <text evidence="2">The sequence shown here is derived from an EMBL/GenBank/DDBJ whole genome shotgun (WGS) entry which is preliminary data.</text>
</comment>
<gene>
    <name evidence="2" type="ORF">FGIG_02062</name>
</gene>
<evidence type="ECO:0000313" key="2">
    <source>
        <dbReference type="EMBL" id="TPP58125.1"/>
    </source>
</evidence>
<name>A0A504YD02_FASGI</name>
<organism evidence="2 3">
    <name type="scientific">Fasciola gigantica</name>
    <name type="common">Giant liver fluke</name>
    <dbReference type="NCBI Taxonomy" id="46835"/>
    <lineage>
        <taxon>Eukaryota</taxon>
        <taxon>Metazoa</taxon>
        <taxon>Spiralia</taxon>
        <taxon>Lophotrochozoa</taxon>
        <taxon>Platyhelminthes</taxon>
        <taxon>Trematoda</taxon>
        <taxon>Digenea</taxon>
        <taxon>Plagiorchiida</taxon>
        <taxon>Echinostomata</taxon>
        <taxon>Echinostomatoidea</taxon>
        <taxon>Fasciolidae</taxon>
        <taxon>Fasciola</taxon>
    </lineage>
</organism>
<protein>
    <submittedName>
        <fullName evidence="2">Uncharacterized protein</fullName>
    </submittedName>
</protein>
<dbReference type="EMBL" id="SUNJ01012341">
    <property type="protein sequence ID" value="TPP58125.1"/>
    <property type="molecule type" value="Genomic_DNA"/>
</dbReference>
<evidence type="ECO:0000256" key="1">
    <source>
        <dbReference type="SAM" id="Phobius"/>
    </source>
</evidence>
<feature type="transmembrane region" description="Helical" evidence="1">
    <location>
        <begin position="113"/>
        <end position="133"/>
    </location>
</feature>
<feature type="transmembrane region" description="Helical" evidence="1">
    <location>
        <begin position="47"/>
        <end position="66"/>
    </location>
</feature>
<dbReference type="OrthoDB" id="10373681at2759"/>
<sequence length="135" mass="14455">MPSKCARIVICITSVLSIGFGCVSIGSTNRVTAPTSDFDRTFVAFNFIGMLLMVPVFILAITSHFFCRAKVVCPGMMIALSTLSCICYIISLAVFEVITPAIPSTTVMAVDGWLFAALMGSFSSLLCSIELLISH</sequence>
<accession>A0A504YD02</accession>
<keyword evidence="1" id="KW-0812">Transmembrane</keyword>
<dbReference type="AlphaFoldDB" id="A0A504YD02"/>
<feature type="transmembrane region" description="Helical" evidence="1">
    <location>
        <begin position="7"/>
        <end position="27"/>
    </location>
</feature>
<feature type="transmembrane region" description="Helical" evidence="1">
    <location>
        <begin position="78"/>
        <end position="101"/>
    </location>
</feature>
<proteinExistence type="predicted"/>
<evidence type="ECO:0000313" key="3">
    <source>
        <dbReference type="Proteomes" id="UP000316759"/>
    </source>
</evidence>
<reference evidence="2 3" key="1">
    <citation type="submission" date="2019-04" db="EMBL/GenBank/DDBJ databases">
        <title>Annotation for the trematode Fasciola gigantica.</title>
        <authorList>
            <person name="Choi Y.-J."/>
        </authorList>
    </citation>
    <scope>NUCLEOTIDE SEQUENCE [LARGE SCALE GENOMIC DNA]</scope>
    <source>
        <strain evidence="2">Uganda_cow_1</strain>
    </source>
</reference>
<dbReference type="PROSITE" id="PS51257">
    <property type="entry name" value="PROKAR_LIPOPROTEIN"/>
    <property type="match status" value="1"/>
</dbReference>
<dbReference type="Proteomes" id="UP000316759">
    <property type="component" value="Unassembled WGS sequence"/>
</dbReference>